<evidence type="ECO:0000313" key="2">
    <source>
        <dbReference type="EMBL" id="KRV48640.1"/>
    </source>
</evidence>
<sequence length="740" mass="78753">MGDPGGGAARLSNDLSGTVHAPVVQAGRVTGDVTIHHWQSPPQEQPPVPRQIPPFTSSFVNRTADLAGIDAALTPRPDRPVRLAVLSGLPGVGKSSTARHWAESARQRFPGGELYVDFAELRDRAGGDVSEGLRRCLRALGVQEGHIPPTLAERAALYRSRTAGGASMLVLLDDVTEPAQVTPLIPSAPGSAVLATSTGQLADLLLDGAELMPLDPLDAASGTRLLAERCSAARTAAEPEAVARLVELCAGLPIALHVAAARLITRPRMTVAALLGELTDEDSRLAAFTLEGESRVSAVFTNAYRQLPAEAAGAYRRLGLLPGRTFDLPAAAVACDTDPTTAGALLDALLAASLLEQEGQDRYRFHDLVRLHARSSAVREETESERHAVLRRVVDHYLVRAALADRALTGERLRITDHAVLLRGQADPFQGDPCGQGAGPDGQPHPGRLALAWLSTERANLLAVLRAATRHRLDEQAWRLAEAMCALYLHHRHLADWVEATELGAAAAHRVGQPAAEARLRALLSRPLLDLGQLDRAGRELHTAVELADASGHPVLRASVREFLGRYLDRTDHARAIDVYEQALALNQQAGEARGAALARYFLGCAQDRAGDPGGALTTLRRAHGELLALGDQRMAARTLAAVGLAQDHVGETAAAVTALEDAAARLEHAEAFHYQAQALEALADIAERAGDWASVRRHLRRAVEILAAGGSPRADDLRARLSAAPAQPDQAQPDQESRG</sequence>
<dbReference type="InterPro" id="IPR027417">
    <property type="entry name" value="P-loop_NTPase"/>
</dbReference>
<evidence type="ECO:0000256" key="1">
    <source>
        <dbReference type="SAM" id="MobiDB-lite"/>
    </source>
</evidence>
<dbReference type="SUPFAM" id="SSF52540">
    <property type="entry name" value="P-loop containing nucleoside triphosphate hydrolases"/>
    <property type="match status" value="1"/>
</dbReference>
<dbReference type="Gene3D" id="1.25.40.10">
    <property type="entry name" value="Tetratricopeptide repeat domain"/>
    <property type="match status" value="1"/>
</dbReference>
<dbReference type="PRINTS" id="PR00364">
    <property type="entry name" value="DISEASERSIST"/>
</dbReference>
<dbReference type="AlphaFoldDB" id="A0A0T6LRG8"/>
<proteinExistence type="predicted"/>
<dbReference type="Proteomes" id="UP000050867">
    <property type="component" value="Unassembled WGS sequence"/>
</dbReference>
<accession>A0A0T6LRG8</accession>
<dbReference type="PANTHER" id="PTHR47691:SF3">
    <property type="entry name" value="HTH-TYPE TRANSCRIPTIONAL REGULATOR RV0890C-RELATED"/>
    <property type="match status" value="1"/>
</dbReference>
<comment type="caution">
    <text evidence="2">The sequence shown here is derived from an EMBL/GenBank/DDBJ whole genome shotgun (WGS) entry which is preliminary data.</text>
</comment>
<dbReference type="OrthoDB" id="3311584at2"/>
<feature type="region of interest" description="Disordered" evidence="1">
    <location>
        <begin position="717"/>
        <end position="740"/>
    </location>
</feature>
<dbReference type="SUPFAM" id="SSF48452">
    <property type="entry name" value="TPR-like"/>
    <property type="match status" value="1"/>
</dbReference>
<organism evidence="2 3">
    <name type="scientific">Wenjunlia vitaminophila</name>
    <name type="common">Streptomyces vitaminophilus</name>
    <dbReference type="NCBI Taxonomy" id="76728"/>
    <lineage>
        <taxon>Bacteria</taxon>
        <taxon>Bacillati</taxon>
        <taxon>Actinomycetota</taxon>
        <taxon>Actinomycetes</taxon>
        <taxon>Kitasatosporales</taxon>
        <taxon>Streptomycetaceae</taxon>
        <taxon>Wenjunlia</taxon>
    </lineage>
</organism>
<name>A0A0T6LRG8_WENVI</name>
<dbReference type="STRING" id="76728.AQ490_24190"/>
<protein>
    <recommendedName>
        <fullName evidence="4">NB-ARC domain-containing protein</fullName>
    </recommendedName>
</protein>
<dbReference type="EMBL" id="LLZU01000020">
    <property type="protein sequence ID" value="KRV48640.1"/>
    <property type="molecule type" value="Genomic_DNA"/>
</dbReference>
<dbReference type="Gene3D" id="3.40.50.300">
    <property type="entry name" value="P-loop containing nucleotide triphosphate hydrolases"/>
    <property type="match status" value="1"/>
</dbReference>
<dbReference type="eggNOG" id="COG3903">
    <property type="taxonomic scope" value="Bacteria"/>
</dbReference>
<feature type="compositionally biased region" description="Low complexity" evidence="1">
    <location>
        <begin position="721"/>
        <end position="740"/>
    </location>
</feature>
<dbReference type="PANTHER" id="PTHR47691">
    <property type="entry name" value="REGULATOR-RELATED"/>
    <property type="match status" value="1"/>
</dbReference>
<dbReference type="InterPro" id="IPR011990">
    <property type="entry name" value="TPR-like_helical_dom_sf"/>
</dbReference>
<reference evidence="2 3" key="1">
    <citation type="submission" date="2015-10" db="EMBL/GenBank/DDBJ databases">
        <title>Draft genome sequence of pyrrolomycin-producing Streptomyces vitaminophilus.</title>
        <authorList>
            <person name="Graham D.E."/>
            <person name="Mahan K.M."/>
            <person name="Klingeman D.M."/>
            <person name="Hettich R.L."/>
            <person name="Parry R.J."/>
        </authorList>
    </citation>
    <scope>NUCLEOTIDE SEQUENCE [LARGE SCALE GENOMIC DNA]</scope>
    <source>
        <strain evidence="2 3">ATCC 31673</strain>
    </source>
</reference>
<evidence type="ECO:0000313" key="3">
    <source>
        <dbReference type="Proteomes" id="UP000050867"/>
    </source>
</evidence>
<keyword evidence="3" id="KW-1185">Reference proteome</keyword>
<evidence type="ECO:0008006" key="4">
    <source>
        <dbReference type="Google" id="ProtNLM"/>
    </source>
</evidence>
<dbReference type="RefSeq" id="WP_018383878.1">
    <property type="nucleotide sequence ID" value="NZ_LLZU01000020.1"/>
</dbReference>
<gene>
    <name evidence="2" type="ORF">AQ490_24190</name>
</gene>